<sequence length="95" mass="10618">TLAGPRGGVAGAGLYHRYNAILKRVTGDKARARMTLEELEAALAWLGRNRLADHLHLLDNDPRYAWSARKRGEWRPPTGRAIRSTAEMRATARGR</sequence>
<evidence type="ECO:0000256" key="1">
    <source>
        <dbReference type="SAM" id="MobiDB-lite"/>
    </source>
</evidence>
<protein>
    <submittedName>
        <fullName evidence="2">Uncharacterized protein</fullName>
    </submittedName>
</protein>
<comment type="caution">
    <text evidence="2">The sequence shown here is derived from an EMBL/GenBank/DDBJ whole genome shotgun (WGS) entry which is preliminary data.</text>
</comment>
<dbReference type="Proteomes" id="UP000580654">
    <property type="component" value="Unassembled WGS sequence"/>
</dbReference>
<gene>
    <name evidence="2" type="ORF">FHS87_004549</name>
</gene>
<organism evidence="2 3">
    <name type="scientific">Muricoccus pecuniae</name>
    <dbReference type="NCBI Taxonomy" id="693023"/>
    <lineage>
        <taxon>Bacteria</taxon>
        <taxon>Pseudomonadati</taxon>
        <taxon>Pseudomonadota</taxon>
        <taxon>Alphaproteobacteria</taxon>
        <taxon>Acetobacterales</taxon>
        <taxon>Roseomonadaceae</taxon>
        <taxon>Muricoccus</taxon>
    </lineage>
</organism>
<proteinExistence type="predicted"/>
<dbReference type="EMBL" id="JACIJD010000046">
    <property type="protein sequence ID" value="MBB5696478.1"/>
    <property type="molecule type" value="Genomic_DNA"/>
</dbReference>
<evidence type="ECO:0000313" key="3">
    <source>
        <dbReference type="Proteomes" id="UP000580654"/>
    </source>
</evidence>
<evidence type="ECO:0000313" key="2">
    <source>
        <dbReference type="EMBL" id="MBB5696478.1"/>
    </source>
</evidence>
<keyword evidence="3" id="KW-1185">Reference proteome</keyword>
<accession>A0A840Y5P9</accession>
<feature type="region of interest" description="Disordered" evidence="1">
    <location>
        <begin position="74"/>
        <end position="95"/>
    </location>
</feature>
<name>A0A840Y5P9_9PROT</name>
<reference evidence="2 3" key="1">
    <citation type="submission" date="2020-08" db="EMBL/GenBank/DDBJ databases">
        <title>Genomic Encyclopedia of Type Strains, Phase IV (KMG-IV): sequencing the most valuable type-strain genomes for metagenomic binning, comparative biology and taxonomic classification.</title>
        <authorList>
            <person name="Goeker M."/>
        </authorList>
    </citation>
    <scope>NUCLEOTIDE SEQUENCE [LARGE SCALE GENOMIC DNA]</scope>
    <source>
        <strain evidence="2 3">DSM 25622</strain>
    </source>
</reference>
<feature type="non-terminal residue" evidence="2">
    <location>
        <position position="1"/>
    </location>
</feature>
<dbReference type="AlphaFoldDB" id="A0A840Y5P9"/>